<evidence type="ECO:0000313" key="1">
    <source>
        <dbReference type="EMBL" id="SNR38679.1"/>
    </source>
</evidence>
<evidence type="ECO:0000313" key="2">
    <source>
        <dbReference type="Proteomes" id="UP000198403"/>
    </source>
</evidence>
<proteinExistence type="predicted"/>
<dbReference type="Proteomes" id="UP000198403">
    <property type="component" value="Unassembled WGS sequence"/>
</dbReference>
<reference evidence="1 2" key="1">
    <citation type="submission" date="2017-06" db="EMBL/GenBank/DDBJ databases">
        <authorList>
            <person name="Kim H.J."/>
            <person name="Triplett B.A."/>
        </authorList>
    </citation>
    <scope>NUCLEOTIDE SEQUENCE [LARGE SCALE GENOMIC DNA]</scope>
    <source>
        <strain evidence="1 2">DSM 44272</strain>
    </source>
</reference>
<sequence>MASAKTAVEQVAQVGIEATAGVAAAATWRPRTTTIKIDGSYDIAEHRPGGSYYVASTYLNAESSSGSVTGAVNLTEQRRYLALAFGAPATAETAVGSGVYAHTFTMQPERPTWTVEYGDATHAARAAFVYATSYELEFGRNSGTSTFSMNLGGGQFTDGVALTSAGVEELADEIVPALRVSLYADTSLATLGSTKVDNALAVKFSVTDLRAGKQYLDAAKPSISKVVNTVPTVGFDLTVEADSAGRAWLQKLRDREVTYLRLEALGEGGHKLTIDAPVMVKEVPNREDEDNVYVAKYTLRIVKADDFELTATLVNGLED</sequence>
<dbReference type="OrthoDB" id="9786557at2"/>
<gene>
    <name evidence="1" type="ORF">SAMN06272737_105111</name>
</gene>
<organism evidence="1 2">
    <name type="scientific">Blastococcus mobilis</name>
    <dbReference type="NCBI Taxonomy" id="1938746"/>
    <lineage>
        <taxon>Bacteria</taxon>
        <taxon>Bacillati</taxon>
        <taxon>Actinomycetota</taxon>
        <taxon>Actinomycetes</taxon>
        <taxon>Geodermatophilales</taxon>
        <taxon>Geodermatophilaceae</taxon>
        <taxon>Blastococcus</taxon>
    </lineage>
</organism>
<dbReference type="RefSeq" id="WP_089335711.1">
    <property type="nucleotide sequence ID" value="NZ_FZNO01000005.1"/>
</dbReference>
<protein>
    <submittedName>
        <fullName evidence="1">Uncharacterized protein</fullName>
    </submittedName>
</protein>
<keyword evidence="2" id="KW-1185">Reference proteome</keyword>
<name>A0A238VYY2_9ACTN</name>
<dbReference type="EMBL" id="FZNO01000005">
    <property type="protein sequence ID" value="SNR38679.1"/>
    <property type="molecule type" value="Genomic_DNA"/>
</dbReference>
<accession>A0A238VYY2</accession>
<dbReference type="AlphaFoldDB" id="A0A238VYY2"/>